<proteinExistence type="predicted"/>
<name>A0A858SM36_9RHOB</name>
<dbReference type="Pfam" id="PF11233">
    <property type="entry name" value="DUF3035"/>
    <property type="match status" value="1"/>
</dbReference>
<organism evidence="3 4">
    <name type="scientific">Roseobacter ponti</name>
    <dbReference type="NCBI Taxonomy" id="1891787"/>
    <lineage>
        <taxon>Bacteria</taxon>
        <taxon>Pseudomonadati</taxon>
        <taxon>Pseudomonadota</taxon>
        <taxon>Alphaproteobacteria</taxon>
        <taxon>Rhodobacterales</taxon>
        <taxon>Roseobacteraceae</taxon>
        <taxon>Roseobacter</taxon>
    </lineage>
</organism>
<feature type="region of interest" description="Disordered" evidence="1">
    <location>
        <begin position="147"/>
        <end position="167"/>
    </location>
</feature>
<evidence type="ECO:0000313" key="3">
    <source>
        <dbReference type="EMBL" id="QJF49939.1"/>
    </source>
</evidence>
<protein>
    <submittedName>
        <fullName evidence="3">DUF3035 domain-containing protein</fullName>
    </submittedName>
</protein>
<dbReference type="EMBL" id="CP048788">
    <property type="protein sequence ID" value="QJF49939.1"/>
    <property type="molecule type" value="Genomic_DNA"/>
</dbReference>
<dbReference type="PROSITE" id="PS51257">
    <property type="entry name" value="PROKAR_LIPOPROTEIN"/>
    <property type="match status" value="1"/>
</dbReference>
<accession>A0A858SM36</accession>
<keyword evidence="4" id="KW-1185">Reference proteome</keyword>
<dbReference type="RefSeq" id="WP_169639165.1">
    <property type="nucleotide sequence ID" value="NZ_CP048788.1"/>
</dbReference>
<evidence type="ECO:0000256" key="2">
    <source>
        <dbReference type="SAM" id="SignalP"/>
    </source>
</evidence>
<dbReference type="Proteomes" id="UP000503308">
    <property type="component" value="Chromosome"/>
</dbReference>
<feature type="region of interest" description="Disordered" evidence="1">
    <location>
        <begin position="42"/>
        <end position="71"/>
    </location>
</feature>
<gene>
    <name evidence="3" type="ORF">G3256_01525</name>
</gene>
<dbReference type="KEGG" id="rpon:G3256_01525"/>
<feature type="signal peptide" evidence="2">
    <location>
        <begin position="1"/>
        <end position="18"/>
    </location>
</feature>
<dbReference type="InterPro" id="IPR021395">
    <property type="entry name" value="DUF3035"/>
</dbReference>
<evidence type="ECO:0000313" key="4">
    <source>
        <dbReference type="Proteomes" id="UP000503308"/>
    </source>
</evidence>
<feature type="compositionally biased region" description="Polar residues" evidence="1">
    <location>
        <begin position="47"/>
        <end position="66"/>
    </location>
</feature>
<feature type="chain" id="PRO_5032762111" evidence="2">
    <location>
        <begin position="19"/>
        <end position="167"/>
    </location>
</feature>
<keyword evidence="2" id="KW-0732">Signal</keyword>
<sequence>MRRIMALVLIAGSLSACANTGLRQLSPSSRGPDEFLVEPKAELQQPADYSSLPTPTPGRSNLTDNNPGADAVLALGGRPSDPNAAVPSSDGALVTAASRFGVTPGIRTELAQADAEFRRRQSRFTQYRIFPEDRYNRAYSRQTLDAEETARRWRQAGARTPSFPPYN</sequence>
<dbReference type="AlphaFoldDB" id="A0A858SM36"/>
<evidence type="ECO:0000256" key="1">
    <source>
        <dbReference type="SAM" id="MobiDB-lite"/>
    </source>
</evidence>
<reference evidence="3 4" key="1">
    <citation type="submission" date="2020-02" db="EMBL/GenBank/DDBJ databases">
        <title>Genome sequence of Roseobacter ponti.</title>
        <authorList>
            <person name="Hollensteiner J."/>
            <person name="Schneider D."/>
            <person name="Poehlein A."/>
            <person name="Daniel R."/>
        </authorList>
    </citation>
    <scope>NUCLEOTIDE SEQUENCE [LARGE SCALE GENOMIC DNA]</scope>
    <source>
        <strain evidence="3 4">DSM 106830</strain>
    </source>
</reference>